<dbReference type="Pfam" id="PF00501">
    <property type="entry name" value="AMP-binding"/>
    <property type="match status" value="1"/>
</dbReference>
<evidence type="ECO:0000259" key="2">
    <source>
        <dbReference type="Pfam" id="PF00501"/>
    </source>
</evidence>
<dbReference type="Gene3D" id="3.30.300.30">
    <property type="match status" value="1"/>
</dbReference>
<dbReference type="InterPro" id="IPR025110">
    <property type="entry name" value="AMP-bd_C"/>
</dbReference>
<evidence type="ECO:0000313" key="5">
    <source>
        <dbReference type="Proteomes" id="UP001183420"/>
    </source>
</evidence>
<organism evidence="4 5">
    <name type="scientific">Streptomyces millisiae</name>
    <dbReference type="NCBI Taxonomy" id="3075542"/>
    <lineage>
        <taxon>Bacteria</taxon>
        <taxon>Bacillati</taxon>
        <taxon>Actinomycetota</taxon>
        <taxon>Actinomycetes</taxon>
        <taxon>Kitasatosporales</taxon>
        <taxon>Streptomycetaceae</taxon>
        <taxon>Streptomyces</taxon>
    </lineage>
</organism>
<dbReference type="Pfam" id="PF13193">
    <property type="entry name" value="AMP-binding_C"/>
    <property type="match status" value="1"/>
</dbReference>
<feature type="domain" description="AMP-binding enzyme C-terminal" evidence="3">
    <location>
        <begin position="421"/>
        <end position="496"/>
    </location>
</feature>
<dbReference type="Gene3D" id="3.40.50.12780">
    <property type="entry name" value="N-terminal domain of ligase-like"/>
    <property type="match status" value="1"/>
</dbReference>
<dbReference type="InterPro" id="IPR020845">
    <property type="entry name" value="AMP-binding_CS"/>
</dbReference>
<evidence type="ECO:0000313" key="4">
    <source>
        <dbReference type="EMBL" id="MDT0322094.1"/>
    </source>
</evidence>
<evidence type="ECO:0000256" key="1">
    <source>
        <dbReference type="SAM" id="MobiDB-lite"/>
    </source>
</evidence>
<dbReference type="InterPro" id="IPR000873">
    <property type="entry name" value="AMP-dep_synth/lig_dom"/>
</dbReference>
<dbReference type="RefSeq" id="WP_311602524.1">
    <property type="nucleotide sequence ID" value="NZ_JAVREM010000054.1"/>
</dbReference>
<reference evidence="5" key="1">
    <citation type="submission" date="2023-07" db="EMBL/GenBank/DDBJ databases">
        <title>30 novel species of actinomycetes from the DSMZ collection.</title>
        <authorList>
            <person name="Nouioui I."/>
        </authorList>
    </citation>
    <scope>NUCLEOTIDE SEQUENCE [LARGE SCALE GENOMIC DNA]</scope>
    <source>
        <strain evidence="5">DSM 44918</strain>
    </source>
</reference>
<feature type="domain" description="AMP-dependent synthetase/ligase" evidence="2">
    <location>
        <begin position="20"/>
        <end position="371"/>
    </location>
</feature>
<gene>
    <name evidence="4" type="ORF">RNC47_27560</name>
</gene>
<dbReference type="PANTHER" id="PTHR43767">
    <property type="entry name" value="LONG-CHAIN-FATTY-ACID--COA LIGASE"/>
    <property type="match status" value="1"/>
</dbReference>
<dbReference type="EMBL" id="JAVREM010000054">
    <property type="protein sequence ID" value="MDT0322094.1"/>
    <property type="molecule type" value="Genomic_DNA"/>
</dbReference>
<feature type="region of interest" description="Disordered" evidence="1">
    <location>
        <begin position="494"/>
        <end position="519"/>
    </location>
</feature>
<comment type="caution">
    <text evidence="4">The sequence shown here is derived from an EMBL/GenBank/DDBJ whole genome shotgun (WGS) entry which is preliminary data.</text>
</comment>
<dbReference type="Proteomes" id="UP001183420">
    <property type="component" value="Unassembled WGS sequence"/>
</dbReference>
<dbReference type="PANTHER" id="PTHR43767:SF7">
    <property type="entry name" value="MEDIUM_LONG-CHAIN-FATTY-ACID--COA LIGASE FADD8"/>
    <property type="match status" value="1"/>
</dbReference>
<protein>
    <submittedName>
        <fullName evidence="4">AMP-binding protein</fullName>
    </submittedName>
</protein>
<dbReference type="InterPro" id="IPR045851">
    <property type="entry name" value="AMP-bd_C_sf"/>
</dbReference>
<dbReference type="PROSITE" id="PS00455">
    <property type="entry name" value="AMP_BINDING"/>
    <property type="match status" value="1"/>
</dbReference>
<name>A0ABU2LX15_9ACTN</name>
<accession>A0ABU2LX15</accession>
<dbReference type="InterPro" id="IPR050237">
    <property type="entry name" value="ATP-dep_AMP-bd_enzyme"/>
</dbReference>
<evidence type="ECO:0000259" key="3">
    <source>
        <dbReference type="Pfam" id="PF13193"/>
    </source>
</evidence>
<dbReference type="InterPro" id="IPR042099">
    <property type="entry name" value="ANL_N_sf"/>
</dbReference>
<proteinExistence type="predicted"/>
<sequence>MTHGQRHFSSYAEEICSALTRFPEREAVVRGEQRFTAGQLRDLVFRMARVFETRGLGPGKTVALLGGNLPQLLAARYAAHLLGCRVVHLYARLSVAAQAVIVRDVETGVLVVDPRVAGRAGELAARSGVPDILTLGPAAVGEDLLELAACRSAGTFPGRARPQDICVIQYTGGTTGRPKGVCTTFAQEAARGERPRVPDVARRLLVCTTLAHAAGRLTDRTLAAGGSVVLLEDFEPAEVLTAIERERISWLFLLPPLLSRLLDHPDCGRRDTSTLTTLLYGGCVASPGRISEALSRIGPVLSQGYGQMEAGGISQLTTEDHDPQRPERLRSAGRPLPGVRVAIRDTAGNDVPAGEAGEICVRSDTVMQGYWKQPELTAEVLRDGWLHTGDLGRLDADGYLTVLDRLRDVVIMVGGKFHTSELEDVLESHPGVRQSAVFGIPDTDGVDQVHAVVVPTPDGTVDERQLRELARTELGEIYDAIRITFTTQLPLTETGKPDKKLLRQHSSRTPPNCGADSCA</sequence>
<keyword evidence="5" id="KW-1185">Reference proteome</keyword>
<dbReference type="SUPFAM" id="SSF56801">
    <property type="entry name" value="Acetyl-CoA synthetase-like"/>
    <property type="match status" value="1"/>
</dbReference>